<dbReference type="AlphaFoldDB" id="A0A6J7UGN5"/>
<proteinExistence type="predicted"/>
<evidence type="ECO:0000256" key="1">
    <source>
        <dbReference type="SAM" id="MobiDB-lite"/>
    </source>
</evidence>
<accession>A0A6J7UGN5</accession>
<organism evidence="2">
    <name type="scientific">freshwater metagenome</name>
    <dbReference type="NCBI Taxonomy" id="449393"/>
    <lineage>
        <taxon>unclassified sequences</taxon>
        <taxon>metagenomes</taxon>
        <taxon>ecological metagenomes</taxon>
    </lineage>
</organism>
<protein>
    <submittedName>
        <fullName evidence="2">Unannotated protein</fullName>
    </submittedName>
</protein>
<sequence>MIRATATLNLNDSTAKPASCNALCVARRSSRSPVLGSVPTADFTSPDKRQALAKNLTEPAGETSAQSTSSSGGPAKTIVKRIASTP</sequence>
<evidence type="ECO:0000313" key="2">
    <source>
        <dbReference type="EMBL" id="CAB5064991.1"/>
    </source>
</evidence>
<reference evidence="2" key="1">
    <citation type="submission" date="2020-05" db="EMBL/GenBank/DDBJ databases">
        <authorList>
            <person name="Chiriac C."/>
            <person name="Salcher M."/>
            <person name="Ghai R."/>
            <person name="Kavagutti S V."/>
        </authorList>
    </citation>
    <scope>NUCLEOTIDE SEQUENCE</scope>
</reference>
<feature type="compositionally biased region" description="Polar residues" evidence="1">
    <location>
        <begin position="63"/>
        <end position="72"/>
    </location>
</feature>
<gene>
    <name evidence="2" type="ORF">UFOPK4366_00746</name>
</gene>
<dbReference type="EMBL" id="CAFBQS010000141">
    <property type="protein sequence ID" value="CAB5064991.1"/>
    <property type="molecule type" value="Genomic_DNA"/>
</dbReference>
<feature type="region of interest" description="Disordered" evidence="1">
    <location>
        <begin position="56"/>
        <end position="86"/>
    </location>
</feature>
<name>A0A6J7UGN5_9ZZZZ</name>